<evidence type="ECO:0000313" key="3">
    <source>
        <dbReference type="Proteomes" id="UP000053257"/>
    </source>
</evidence>
<feature type="region of interest" description="Disordered" evidence="1">
    <location>
        <begin position="153"/>
        <end position="179"/>
    </location>
</feature>
<evidence type="ECO:0000256" key="1">
    <source>
        <dbReference type="SAM" id="MobiDB-lite"/>
    </source>
</evidence>
<dbReference type="OrthoDB" id="10347284at2759"/>
<keyword evidence="3" id="KW-1185">Reference proteome</keyword>
<dbReference type="EMBL" id="KN840440">
    <property type="protein sequence ID" value="KIP12388.1"/>
    <property type="molecule type" value="Genomic_DNA"/>
</dbReference>
<dbReference type="AlphaFoldDB" id="A0A0C3PWL1"/>
<protein>
    <submittedName>
        <fullName evidence="2">Uncharacterized protein</fullName>
    </submittedName>
</protein>
<sequence length="210" mass="23229">MSCYSIRIIEASPVVPYGYELMQPAYAQEDPSIRYRGFEMSLRQYAPKPTLSDSGLRGDVITSPELTEPLLFGNLIPLEVAQKCRRITHRREGFEMLETKNLIDKMRRWSRWATHPPDTPASTQSSRADWTSVVCKSLGTCPMLPHRARLEGIQFPPRTTRPGGAGPVSTRSASPSRWDGNIPAGGTFLREGPLAPAASVLAQAFSWPSG</sequence>
<dbReference type="HOGENOM" id="CLU_1310533_0_0_1"/>
<name>A0A0C3PWL1_PHLG1</name>
<reference evidence="2 3" key="1">
    <citation type="journal article" date="2014" name="PLoS Genet.">
        <title>Analysis of the Phlebiopsis gigantea genome, transcriptome and secretome provides insight into its pioneer colonization strategies of wood.</title>
        <authorList>
            <person name="Hori C."/>
            <person name="Ishida T."/>
            <person name="Igarashi K."/>
            <person name="Samejima M."/>
            <person name="Suzuki H."/>
            <person name="Master E."/>
            <person name="Ferreira P."/>
            <person name="Ruiz-Duenas F.J."/>
            <person name="Held B."/>
            <person name="Canessa P."/>
            <person name="Larrondo L.F."/>
            <person name="Schmoll M."/>
            <person name="Druzhinina I.S."/>
            <person name="Kubicek C.P."/>
            <person name="Gaskell J.A."/>
            <person name="Kersten P."/>
            <person name="St John F."/>
            <person name="Glasner J."/>
            <person name="Sabat G."/>
            <person name="Splinter BonDurant S."/>
            <person name="Syed K."/>
            <person name="Yadav J."/>
            <person name="Mgbeahuruike A.C."/>
            <person name="Kovalchuk A."/>
            <person name="Asiegbu F.O."/>
            <person name="Lackner G."/>
            <person name="Hoffmeister D."/>
            <person name="Rencoret J."/>
            <person name="Gutierrez A."/>
            <person name="Sun H."/>
            <person name="Lindquist E."/>
            <person name="Barry K."/>
            <person name="Riley R."/>
            <person name="Grigoriev I.V."/>
            <person name="Henrissat B."/>
            <person name="Kues U."/>
            <person name="Berka R.M."/>
            <person name="Martinez A.T."/>
            <person name="Covert S.F."/>
            <person name="Blanchette R.A."/>
            <person name="Cullen D."/>
        </authorList>
    </citation>
    <scope>NUCLEOTIDE SEQUENCE [LARGE SCALE GENOMIC DNA]</scope>
    <source>
        <strain evidence="2 3">11061_1 CR5-6</strain>
    </source>
</reference>
<gene>
    <name evidence="2" type="ORF">PHLGIDRAFT_113864</name>
</gene>
<organism evidence="2 3">
    <name type="scientific">Phlebiopsis gigantea (strain 11061_1 CR5-6)</name>
    <name type="common">White-rot fungus</name>
    <name type="synonym">Peniophora gigantea</name>
    <dbReference type="NCBI Taxonomy" id="745531"/>
    <lineage>
        <taxon>Eukaryota</taxon>
        <taxon>Fungi</taxon>
        <taxon>Dikarya</taxon>
        <taxon>Basidiomycota</taxon>
        <taxon>Agaricomycotina</taxon>
        <taxon>Agaricomycetes</taxon>
        <taxon>Polyporales</taxon>
        <taxon>Phanerochaetaceae</taxon>
        <taxon>Phlebiopsis</taxon>
    </lineage>
</organism>
<accession>A0A0C3PWL1</accession>
<dbReference type="Proteomes" id="UP000053257">
    <property type="component" value="Unassembled WGS sequence"/>
</dbReference>
<proteinExistence type="predicted"/>
<evidence type="ECO:0000313" key="2">
    <source>
        <dbReference type="EMBL" id="KIP12388.1"/>
    </source>
</evidence>